<proteinExistence type="predicted"/>
<dbReference type="STRING" id="243159.AFE_1078"/>
<evidence type="ECO:0000313" key="2">
    <source>
        <dbReference type="EMBL" id="ACK79758.1"/>
    </source>
</evidence>
<dbReference type="Pfam" id="PF07178">
    <property type="entry name" value="TraL"/>
    <property type="match status" value="1"/>
</dbReference>
<dbReference type="AlphaFoldDB" id="B7J826"/>
<sequence length="92" mass="11077">MQPVRIPNHFDDQRQILFWDIDTLAVVIMFFIIGYVLRELTIMMVLAFFAGHLFSKWKTNQLNGVLIHLSYRFGWWRINDVFKNGNTKEWVD</sequence>
<dbReference type="KEGG" id="afr:AFE_1078"/>
<keyword evidence="1" id="KW-0812">Transmembrane</keyword>
<name>B7J826_ACIF2</name>
<accession>B7J826</accession>
<evidence type="ECO:0000313" key="3">
    <source>
        <dbReference type="Proteomes" id="UP000001362"/>
    </source>
</evidence>
<reference evidence="2 3" key="1">
    <citation type="journal article" date="2008" name="BMC Genomics">
        <title>Acidithiobacillus ferrooxidans metabolism: from genome sequence to industrial applications.</title>
        <authorList>
            <person name="Valdes J."/>
            <person name="Pedroso I."/>
            <person name="Quatrini R."/>
            <person name="Dodson R.J."/>
            <person name="Tettelin H."/>
            <person name="Blake R.II."/>
            <person name="Eisen J.A."/>
            <person name="Holmes D.S."/>
        </authorList>
    </citation>
    <scope>NUCLEOTIDE SEQUENCE [LARGE SCALE GENOMIC DNA]</scope>
    <source>
        <strain evidence="3">ATCC 23270 / DSM 14882 / CIP 104768 / NCIMB 8455</strain>
    </source>
</reference>
<dbReference type="eggNOG" id="ENOG5032RZD">
    <property type="taxonomic scope" value="Bacteria"/>
</dbReference>
<dbReference type="NCBIfam" id="TIGR02762">
    <property type="entry name" value="TraL_TIGR"/>
    <property type="match status" value="1"/>
</dbReference>
<dbReference type="HOGENOM" id="CLU_177734_2_1_6"/>
<dbReference type="Proteomes" id="UP000001362">
    <property type="component" value="Chromosome"/>
</dbReference>
<keyword evidence="3" id="KW-1185">Reference proteome</keyword>
<dbReference type="EMBL" id="CP001219">
    <property type="protein sequence ID" value="ACK79758.1"/>
    <property type="molecule type" value="Genomic_DNA"/>
</dbReference>
<keyword evidence="1" id="KW-1133">Transmembrane helix</keyword>
<dbReference type="PaxDb" id="243159-AFE_1078"/>
<organism evidence="2 3">
    <name type="scientific">Acidithiobacillus ferrooxidans (strain ATCC 23270 / DSM 14882 / CIP 104768 / NCIMB 8455)</name>
    <name type="common">Ferrobacillus ferrooxidans (strain ATCC 23270)</name>
    <dbReference type="NCBI Taxonomy" id="243159"/>
    <lineage>
        <taxon>Bacteria</taxon>
        <taxon>Pseudomonadati</taxon>
        <taxon>Pseudomonadota</taxon>
        <taxon>Acidithiobacillia</taxon>
        <taxon>Acidithiobacillales</taxon>
        <taxon>Acidithiobacillaceae</taxon>
        <taxon>Acidithiobacillus</taxon>
    </lineage>
</organism>
<feature type="transmembrane region" description="Helical" evidence="1">
    <location>
        <begin position="16"/>
        <end position="37"/>
    </location>
</feature>
<gene>
    <name evidence="2" type="primary">traL</name>
    <name evidence="2" type="ordered locus">AFE_1078</name>
</gene>
<keyword evidence="1" id="KW-0472">Membrane</keyword>
<dbReference type="GO" id="GO:0019867">
    <property type="term" value="C:outer membrane"/>
    <property type="evidence" value="ECO:0007669"/>
    <property type="project" value="InterPro"/>
</dbReference>
<protein>
    <submittedName>
        <fullName evidence="2">Type IV conjugative transfer system protein TraL</fullName>
    </submittedName>
</protein>
<evidence type="ECO:0000256" key="1">
    <source>
        <dbReference type="SAM" id="Phobius"/>
    </source>
</evidence>
<dbReference type="InterPro" id="IPR009838">
    <property type="entry name" value="T4SS_TraL"/>
</dbReference>